<feature type="region of interest" description="Disordered" evidence="1">
    <location>
        <begin position="17"/>
        <end position="81"/>
    </location>
</feature>
<keyword evidence="2" id="KW-1133">Transmembrane helix</keyword>
<name>A0A1X2GDX6_9FUNG</name>
<gene>
    <name evidence="3" type="ORF">DM01DRAFT_1307372</name>
</gene>
<dbReference type="EMBL" id="MCGT01000020">
    <property type="protein sequence ID" value="ORX51618.1"/>
    <property type="molecule type" value="Genomic_DNA"/>
</dbReference>
<dbReference type="OrthoDB" id="3339358at2759"/>
<feature type="transmembrane region" description="Helical" evidence="2">
    <location>
        <begin position="390"/>
        <end position="408"/>
    </location>
</feature>
<keyword evidence="4" id="KW-1185">Reference proteome</keyword>
<reference evidence="3 4" key="1">
    <citation type="submission" date="2016-07" db="EMBL/GenBank/DDBJ databases">
        <title>Pervasive Adenine N6-methylation of Active Genes in Fungi.</title>
        <authorList>
            <consortium name="DOE Joint Genome Institute"/>
            <person name="Mondo S.J."/>
            <person name="Dannebaum R.O."/>
            <person name="Kuo R.C."/>
            <person name="Labutti K."/>
            <person name="Haridas S."/>
            <person name="Kuo A."/>
            <person name="Salamov A."/>
            <person name="Ahrendt S.R."/>
            <person name="Lipzen A."/>
            <person name="Sullivan W."/>
            <person name="Andreopoulos W.B."/>
            <person name="Clum A."/>
            <person name="Lindquist E."/>
            <person name="Daum C."/>
            <person name="Ramamoorthy G.K."/>
            <person name="Gryganskyi A."/>
            <person name="Culley D."/>
            <person name="Magnuson J.K."/>
            <person name="James T.Y."/>
            <person name="O'Malley M.A."/>
            <person name="Stajich J.E."/>
            <person name="Spatafora J.W."/>
            <person name="Visel A."/>
            <person name="Grigoriev I.V."/>
        </authorList>
    </citation>
    <scope>NUCLEOTIDE SEQUENCE [LARGE SCALE GENOMIC DNA]</scope>
    <source>
        <strain evidence="3 4">NRRL 3301</strain>
    </source>
</reference>
<feature type="transmembrane region" description="Helical" evidence="2">
    <location>
        <begin position="304"/>
        <end position="322"/>
    </location>
</feature>
<evidence type="ECO:0000256" key="1">
    <source>
        <dbReference type="SAM" id="MobiDB-lite"/>
    </source>
</evidence>
<protein>
    <submittedName>
        <fullName evidence="3">Uncharacterized protein</fullName>
    </submittedName>
</protein>
<sequence length="718" mass="82226">MPLLKLFSSVRLVEEISRTDHSNDRSHPSRRDSMDDDNEMTLPSIPRPSRHAMPTLNKPATPLSHPNRSTKPRSGRRHSRARSLLTRKGLFPFFFGSRPSSKYYSYAKKAKSQRLLSLWPLPVITRYTILLSCLISTLNALQWIQLSCSAPKYVLFRHEILNLLLSPFLFNFTLHDVMLFAWNVLILGLFEESLTSVVGGTRRFLRIVLTLVLAVCTIRQGLGYVFSKSTGYAIPALFFSDSIHECSQGLAPFLFSLLVIQSVSIDDKYVLIYDLHDDETNRMTIRKVTLQLFMLLVNYTVKNILWWSMTGLLTGYMAVIVIQATMPLKSDTSLLPDADNRSHDDLYAISLPLNHQDEKCLALPSPKRTPLWYPRRVPLWRILWSAVQRGSLVLFFTLPLLLLFNIYYQQEHFIDELTLNSTITDHHYLFTMMVMTAPRRGDPTYLTTTLQSYLDQWPLLPQLPLSTLPSASASSAVASSSPMATSWDQMPVQEEDNAWYAPLPDTNTVHTTPPLSLHDRLQIIVYTHFTNHPEYDRARAKFTQDPKGQRYIRWVQHGDNEWNHRRHIASALQHALQQEKSSAYVAMLEDDFPICGRRAWREIENIIYLANTHMPHHCGVFVGTGGSGLFLKPHVAKLASQLLFKYVDMPPDIVIQQCLLGKLPECVTCSQQLVISKTLLMHHIGYNTSTSSERSYNKNEFQCNWRHPFNGDPDVAIL</sequence>
<evidence type="ECO:0000256" key="2">
    <source>
        <dbReference type="SAM" id="Phobius"/>
    </source>
</evidence>
<feature type="transmembrane region" description="Helical" evidence="2">
    <location>
        <begin position="118"/>
        <end position="144"/>
    </location>
</feature>
<organism evidence="3 4">
    <name type="scientific">Hesseltinella vesiculosa</name>
    <dbReference type="NCBI Taxonomy" id="101127"/>
    <lineage>
        <taxon>Eukaryota</taxon>
        <taxon>Fungi</taxon>
        <taxon>Fungi incertae sedis</taxon>
        <taxon>Mucoromycota</taxon>
        <taxon>Mucoromycotina</taxon>
        <taxon>Mucoromycetes</taxon>
        <taxon>Mucorales</taxon>
        <taxon>Cunninghamellaceae</taxon>
        <taxon>Hesseltinella</taxon>
    </lineage>
</organism>
<dbReference type="AlphaFoldDB" id="A0A1X2GDX6"/>
<keyword evidence="2" id="KW-0472">Membrane</keyword>
<dbReference type="STRING" id="101127.A0A1X2GDX6"/>
<feature type="compositionally biased region" description="Basic and acidic residues" evidence="1">
    <location>
        <begin position="17"/>
        <end position="33"/>
    </location>
</feature>
<keyword evidence="2" id="KW-0812">Transmembrane</keyword>
<evidence type="ECO:0000313" key="3">
    <source>
        <dbReference type="EMBL" id="ORX51618.1"/>
    </source>
</evidence>
<feature type="transmembrane region" description="Helical" evidence="2">
    <location>
        <begin position="164"/>
        <end position="191"/>
    </location>
</feature>
<comment type="caution">
    <text evidence="3">The sequence shown here is derived from an EMBL/GenBank/DDBJ whole genome shotgun (WGS) entry which is preliminary data.</text>
</comment>
<accession>A0A1X2GDX6</accession>
<feature type="compositionally biased region" description="Basic residues" evidence="1">
    <location>
        <begin position="68"/>
        <end position="81"/>
    </location>
</feature>
<evidence type="ECO:0000313" key="4">
    <source>
        <dbReference type="Proteomes" id="UP000242146"/>
    </source>
</evidence>
<proteinExistence type="predicted"/>
<dbReference type="Proteomes" id="UP000242146">
    <property type="component" value="Unassembled WGS sequence"/>
</dbReference>
<feature type="transmembrane region" description="Helical" evidence="2">
    <location>
        <begin position="203"/>
        <end position="222"/>
    </location>
</feature>